<dbReference type="PANTHER" id="PTHR40267">
    <property type="entry name" value="BLR3294 PROTEIN"/>
    <property type="match status" value="1"/>
</dbReference>
<dbReference type="Pfam" id="PF17645">
    <property type="entry name" value="Amdase"/>
    <property type="match status" value="1"/>
</dbReference>
<proteinExistence type="predicted"/>
<dbReference type="PANTHER" id="PTHR40267:SF1">
    <property type="entry name" value="BLR3294 PROTEIN"/>
    <property type="match status" value="1"/>
</dbReference>
<protein>
    <submittedName>
        <fullName evidence="1">Arylmalonate decarboxylase</fullName>
    </submittedName>
</protein>
<name>A0A160V850_9ZZZZ</name>
<sequence length="264" mass="28131">MNISGEREQMDQLNVQTKIGLVVVSGSSISELRYPKAAPPGVAFLTSRMMLSGGGGIEALLEMESNAGRAVGELVSAKVDSVAYCCTVSGALRGMEGDRQFCRDLEEEWGTPITSTMLAVAEALQHMGMKKIVVTTPYPDSHHVAERAYLKEAGIEALAMNGMGLETAEGFASVTPQEIFDFAMDAWNEFGDEADGLFISCMNHDGMPAAQALEDKIGKPVVTSHTATLWSALSQAGETKPLSGYGRLLAEPRADLRKNAASPV</sequence>
<dbReference type="EMBL" id="FAXA01000189">
    <property type="protein sequence ID" value="CUV02106.1"/>
    <property type="molecule type" value="Genomic_DNA"/>
</dbReference>
<reference evidence="1" key="1">
    <citation type="submission" date="2015-10" db="EMBL/GenBank/DDBJ databases">
        <authorList>
            <person name="Gilbert D.G."/>
        </authorList>
    </citation>
    <scope>NUCLEOTIDE SEQUENCE</scope>
</reference>
<dbReference type="InterPro" id="IPR026286">
    <property type="entry name" value="MaiA/AMDase"/>
</dbReference>
<organism evidence="1">
    <name type="scientific">hydrothermal vent metagenome</name>
    <dbReference type="NCBI Taxonomy" id="652676"/>
    <lineage>
        <taxon>unclassified sequences</taxon>
        <taxon>metagenomes</taxon>
        <taxon>ecological metagenomes</taxon>
    </lineage>
</organism>
<evidence type="ECO:0000313" key="1">
    <source>
        <dbReference type="EMBL" id="CUV02106.1"/>
    </source>
</evidence>
<accession>A0A160V850</accession>
<dbReference type="PIRSF" id="PIRSF015736">
    <property type="entry name" value="MI"/>
    <property type="match status" value="1"/>
</dbReference>
<dbReference type="InterPro" id="IPR053714">
    <property type="entry name" value="Iso_Racemase_Enz_sf"/>
</dbReference>
<dbReference type="Gene3D" id="3.40.50.12500">
    <property type="match status" value="1"/>
</dbReference>
<dbReference type="AlphaFoldDB" id="A0A160V850"/>
<gene>
    <name evidence="1" type="ORF">MGWOODY_Clf590</name>
</gene>